<dbReference type="RefSeq" id="WP_398283060.1">
    <property type="nucleotide sequence ID" value="NZ_JBITLV010000006.1"/>
</dbReference>
<evidence type="ECO:0000313" key="3">
    <source>
        <dbReference type="Proteomes" id="UP001612915"/>
    </source>
</evidence>
<dbReference type="Pfam" id="PF04350">
    <property type="entry name" value="PilO"/>
    <property type="match status" value="1"/>
</dbReference>
<gene>
    <name evidence="2" type="ORF">ACIB24_17655</name>
</gene>
<dbReference type="InterPro" id="IPR014717">
    <property type="entry name" value="Transl_elong_EF1B/ribsomal_bS6"/>
</dbReference>
<dbReference type="Gene3D" id="3.30.70.60">
    <property type="match status" value="1"/>
</dbReference>
<proteinExistence type="predicted"/>
<reference evidence="2 3" key="1">
    <citation type="submission" date="2024-10" db="EMBL/GenBank/DDBJ databases">
        <title>The Natural Products Discovery Center: Release of the First 8490 Sequenced Strains for Exploring Actinobacteria Biosynthetic Diversity.</title>
        <authorList>
            <person name="Kalkreuter E."/>
            <person name="Kautsar S.A."/>
            <person name="Yang D."/>
            <person name="Bader C.D."/>
            <person name="Teijaro C.N."/>
            <person name="Fluegel L."/>
            <person name="Davis C.M."/>
            <person name="Simpson J.R."/>
            <person name="Lauterbach L."/>
            <person name="Steele A.D."/>
            <person name="Gui C."/>
            <person name="Meng S."/>
            <person name="Li G."/>
            <person name="Viehrig K."/>
            <person name="Ye F."/>
            <person name="Su P."/>
            <person name="Kiefer A.F."/>
            <person name="Nichols A."/>
            <person name="Cepeda A.J."/>
            <person name="Yan W."/>
            <person name="Fan B."/>
            <person name="Jiang Y."/>
            <person name="Adhikari A."/>
            <person name="Zheng C.-J."/>
            <person name="Schuster L."/>
            <person name="Cowan T.M."/>
            <person name="Smanski M.J."/>
            <person name="Chevrette M.G."/>
            <person name="De Carvalho L.P.S."/>
            <person name="Shen B."/>
        </authorList>
    </citation>
    <scope>NUCLEOTIDE SEQUENCE [LARGE SCALE GENOMIC DNA]</scope>
    <source>
        <strain evidence="2 3">NPDC049639</strain>
    </source>
</reference>
<sequence length="229" mass="23937">MLKTRTQRWWAATAVAGVLILAATWFLLVDPSRTKASDLRMQAEAAQNDVQVQQTKVAQLKSQFADLAKKKAQLSTIRSQMPSSAQMPQLVKDVSGYASSSGVQLLGLTPGTPTVSTATGGTAASASTSQPVLVEIPLSLQTNGDFFESSLFLKSLQTTMTRSFFVSGIQLAAGASSGSGTPDPTAADTADPTATNISMTLTGKVYVLLDGTTTLADVKKETSKLAQSS</sequence>
<comment type="caution">
    <text evidence="2">The sequence shown here is derived from an EMBL/GenBank/DDBJ whole genome shotgun (WGS) entry which is preliminary data.</text>
</comment>
<dbReference type="EMBL" id="JBITLV010000006">
    <property type="protein sequence ID" value="MFI7588893.1"/>
    <property type="molecule type" value="Genomic_DNA"/>
</dbReference>
<feature type="coiled-coil region" evidence="1">
    <location>
        <begin position="36"/>
        <end position="63"/>
    </location>
</feature>
<name>A0ABW8ASF4_9ACTN</name>
<protein>
    <submittedName>
        <fullName evidence="2">Type 4a pilus biogenesis protein PilO</fullName>
    </submittedName>
</protein>
<keyword evidence="3" id="KW-1185">Reference proteome</keyword>
<organism evidence="2 3">
    <name type="scientific">Spongisporangium articulatum</name>
    <dbReference type="NCBI Taxonomy" id="3362603"/>
    <lineage>
        <taxon>Bacteria</taxon>
        <taxon>Bacillati</taxon>
        <taxon>Actinomycetota</taxon>
        <taxon>Actinomycetes</taxon>
        <taxon>Kineosporiales</taxon>
        <taxon>Kineosporiaceae</taxon>
        <taxon>Spongisporangium</taxon>
    </lineage>
</organism>
<dbReference type="InterPro" id="IPR007445">
    <property type="entry name" value="PilO"/>
</dbReference>
<evidence type="ECO:0000256" key="1">
    <source>
        <dbReference type="SAM" id="Coils"/>
    </source>
</evidence>
<dbReference type="Proteomes" id="UP001612915">
    <property type="component" value="Unassembled WGS sequence"/>
</dbReference>
<keyword evidence="1" id="KW-0175">Coiled coil</keyword>
<evidence type="ECO:0000313" key="2">
    <source>
        <dbReference type="EMBL" id="MFI7588893.1"/>
    </source>
</evidence>
<accession>A0ABW8ASF4</accession>